<name>A0A8J5VHE6_ZIZPA</name>
<gene>
    <name evidence="3" type="ORF">GUJ93_ZPchr0005g15940</name>
    <name evidence="4" type="ORF">GUJ93_ZPchr0005g16159</name>
</gene>
<evidence type="ECO:0000313" key="4">
    <source>
        <dbReference type="EMBL" id="KAG8067725.1"/>
    </source>
</evidence>
<dbReference type="Pfam" id="PF03478">
    <property type="entry name" value="Beta-prop_KIB1-4"/>
    <property type="match status" value="1"/>
</dbReference>
<dbReference type="InterPro" id="IPR005174">
    <property type="entry name" value="KIB1-4_b-propeller"/>
</dbReference>
<protein>
    <recommendedName>
        <fullName evidence="2">KIB1-4 beta-propeller domain-containing protein</fullName>
    </recommendedName>
</protein>
<proteinExistence type="predicted"/>
<evidence type="ECO:0000259" key="2">
    <source>
        <dbReference type="Pfam" id="PF03478"/>
    </source>
</evidence>
<dbReference type="OrthoDB" id="591189at2759"/>
<dbReference type="PANTHER" id="PTHR34708">
    <property type="entry name" value="OS07G0440000 PROTEIN"/>
    <property type="match status" value="1"/>
</dbReference>
<feature type="region of interest" description="Disordered" evidence="1">
    <location>
        <begin position="1"/>
        <end position="20"/>
    </location>
</feature>
<sequence length="414" mass="46241">MEAQGTVDVEEEDGGDELRRPDWADLNADILRRVARVSEFYSLTHSEWFPPVVRAVCSPWRAAMPPASSMFIYTAAIPGGGGGDDGRVPGRFASTFSLTLARQVELSIEMDVRLTLNAGRATVGSSGGWLAVKEEGFHGRAMEWILMHPVTGEKIRLPNWGRDDRWVGKLVFAPSPTPDSFTVVAIVDYNQLAYVVAGYEKRWCVVNLDGKIDYSDRLCDVVYHAGRFYCATEMGDMVVVSLPFPGGPRVDSLGRMFDPRSAFPAPYSTLYRHTASKHLVFCKDDLYQVWRNSVCTVTTAPAAPDANRRRYRVVKDDIFVLRFDPRRRDDAWWSEASDLGGHAVFIGKNNAVSVRADGGERPSVMSNCVYWIDSDGRAMVFDMATRTSKPCVQAAGVKAEELRLHRAICWYFVD</sequence>
<feature type="domain" description="KIB1-4 beta-propeller" evidence="2">
    <location>
        <begin position="118"/>
        <end position="382"/>
    </location>
</feature>
<dbReference type="EMBL" id="JAAALK010000284">
    <property type="protein sequence ID" value="KAG8067705.1"/>
    <property type="molecule type" value="Genomic_DNA"/>
</dbReference>
<reference evidence="4" key="2">
    <citation type="submission" date="2021-02" db="EMBL/GenBank/DDBJ databases">
        <authorList>
            <person name="Kimball J.A."/>
            <person name="Haas M.W."/>
            <person name="Macchietto M."/>
            <person name="Kono T."/>
            <person name="Duquette J."/>
            <person name="Shao M."/>
        </authorList>
    </citation>
    <scope>NUCLEOTIDE SEQUENCE</scope>
    <source>
        <tissue evidence="4">Fresh leaf tissue</tissue>
    </source>
</reference>
<comment type="caution">
    <text evidence="4">The sequence shown here is derived from an EMBL/GenBank/DDBJ whole genome shotgun (WGS) entry which is preliminary data.</text>
</comment>
<keyword evidence="5" id="KW-1185">Reference proteome</keyword>
<dbReference type="AlphaFoldDB" id="A0A8J5VHE6"/>
<dbReference type="PANTHER" id="PTHR34708:SF4">
    <property type="entry name" value="DUF295 DOMAIN-CONTAINING PROTEIN"/>
    <property type="match status" value="1"/>
</dbReference>
<evidence type="ECO:0000313" key="3">
    <source>
        <dbReference type="EMBL" id="KAG8067705.1"/>
    </source>
</evidence>
<evidence type="ECO:0000256" key="1">
    <source>
        <dbReference type="SAM" id="MobiDB-lite"/>
    </source>
</evidence>
<organism evidence="4 5">
    <name type="scientific">Zizania palustris</name>
    <name type="common">Northern wild rice</name>
    <dbReference type="NCBI Taxonomy" id="103762"/>
    <lineage>
        <taxon>Eukaryota</taxon>
        <taxon>Viridiplantae</taxon>
        <taxon>Streptophyta</taxon>
        <taxon>Embryophyta</taxon>
        <taxon>Tracheophyta</taxon>
        <taxon>Spermatophyta</taxon>
        <taxon>Magnoliopsida</taxon>
        <taxon>Liliopsida</taxon>
        <taxon>Poales</taxon>
        <taxon>Poaceae</taxon>
        <taxon>BOP clade</taxon>
        <taxon>Oryzoideae</taxon>
        <taxon>Oryzeae</taxon>
        <taxon>Zizaniinae</taxon>
        <taxon>Zizania</taxon>
    </lineage>
</organism>
<accession>A0A8J5VHE6</accession>
<reference evidence="4" key="1">
    <citation type="journal article" date="2021" name="bioRxiv">
        <title>Whole Genome Assembly and Annotation of Northern Wild Rice, Zizania palustris L., Supports a Whole Genome Duplication in the Zizania Genus.</title>
        <authorList>
            <person name="Haas M."/>
            <person name="Kono T."/>
            <person name="Macchietto M."/>
            <person name="Millas R."/>
            <person name="McGilp L."/>
            <person name="Shao M."/>
            <person name="Duquette J."/>
            <person name="Hirsch C.N."/>
            <person name="Kimball J."/>
        </authorList>
    </citation>
    <scope>NUCLEOTIDE SEQUENCE</scope>
    <source>
        <tissue evidence="4">Fresh leaf tissue</tissue>
    </source>
</reference>
<dbReference type="Proteomes" id="UP000729402">
    <property type="component" value="Unassembled WGS sequence"/>
</dbReference>
<evidence type="ECO:0000313" key="5">
    <source>
        <dbReference type="Proteomes" id="UP000729402"/>
    </source>
</evidence>
<dbReference type="EMBL" id="JAAALK010000284">
    <property type="protein sequence ID" value="KAG8067725.1"/>
    <property type="molecule type" value="Genomic_DNA"/>
</dbReference>